<dbReference type="GO" id="GO:0044781">
    <property type="term" value="P:bacterial-type flagellum organization"/>
    <property type="evidence" value="ECO:0007669"/>
    <property type="project" value="UniProtKB-UniRule"/>
</dbReference>
<keyword evidence="8" id="KW-0282">Flagellum</keyword>
<keyword evidence="8" id="KW-0966">Cell projection</keyword>
<evidence type="ECO:0000256" key="2">
    <source>
        <dbReference type="ARBA" id="ARBA00016013"/>
    </source>
</evidence>
<dbReference type="Pfam" id="PF03963">
    <property type="entry name" value="FlgD"/>
    <property type="match status" value="1"/>
</dbReference>
<proteinExistence type="inferred from homology"/>
<evidence type="ECO:0000259" key="7">
    <source>
        <dbReference type="Pfam" id="PF13860"/>
    </source>
</evidence>
<dbReference type="InterPro" id="IPR025965">
    <property type="entry name" value="FlgD/Vpr_Ig-like"/>
</dbReference>
<dbReference type="EMBL" id="FMZX01000002">
    <property type="protein sequence ID" value="SDC75948.1"/>
    <property type="molecule type" value="Genomic_DNA"/>
</dbReference>
<comment type="similarity">
    <text evidence="1 5">Belongs to the FlgD family.</text>
</comment>
<dbReference type="STRING" id="938405.SAMN02927895_02007"/>
<evidence type="ECO:0000256" key="1">
    <source>
        <dbReference type="ARBA" id="ARBA00010577"/>
    </source>
</evidence>
<dbReference type="AlphaFoldDB" id="A0A1G6P7H6"/>
<protein>
    <recommendedName>
        <fullName evidence="2 5">Basal-body rod modification protein FlgD</fullName>
    </recommendedName>
</protein>
<accession>A0A1G6P7H6</accession>
<dbReference type="Pfam" id="PF13860">
    <property type="entry name" value="FlgD_ig"/>
    <property type="match status" value="1"/>
</dbReference>
<dbReference type="Gene3D" id="2.60.40.4070">
    <property type="match status" value="1"/>
</dbReference>
<name>A0A1G6P7H6_9PROT</name>
<evidence type="ECO:0000256" key="3">
    <source>
        <dbReference type="ARBA" id="ARBA00022795"/>
    </source>
</evidence>
<organism evidence="8 9">
    <name type="scientific">Belnapia rosea</name>
    <dbReference type="NCBI Taxonomy" id="938405"/>
    <lineage>
        <taxon>Bacteria</taxon>
        <taxon>Pseudomonadati</taxon>
        <taxon>Pseudomonadota</taxon>
        <taxon>Alphaproteobacteria</taxon>
        <taxon>Acetobacterales</taxon>
        <taxon>Roseomonadaceae</taxon>
        <taxon>Belnapia</taxon>
    </lineage>
</organism>
<dbReference type="Proteomes" id="UP000198925">
    <property type="component" value="Unassembled WGS sequence"/>
</dbReference>
<sequence>MSGSIQGSGATTGTGSATTGSGTKPTGIAGDFNTFLTLLTTQLKNQDPTKAMDTNEMTNQLVSFATVEQQIAVNTNLAKLIGLQQGAQLTAAAPLMGERVEVESDRLSLQGGTATLRLPAADTAQQAVIRVMDAGGRLLREATVKLGATAQEWVWDGRNMAGQRQPDGAYRFAVAGQDAAGAPQPVTATVIGVATAAKRPSGGDLQLELGKLAVGFDAVRGVDGG</sequence>
<feature type="region of interest" description="Disordered" evidence="6">
    <location>
        <begin position="1"/>
        <end position="26"/>
    </location>
</feature>
<evidence type="ECO:0000256" key="6">
    <source>
        <dbReference type="SAM" id="MobiDB-lite"/>
    </source>
</evidence>
<keyword evidence="8" id="KW-0969">Cilium</keyword>
<dbReference type="InterPro" id="IPR005648">
    <property type="entry name" value="FlgD"/>
</dbReference>
<evidence type="ECO:0000256" key="5">
    <source>
        <dbReference type="RuleBase" id="RU362076"/>
    </source>
</evidence>
<evidence type="ECO:0000313" key="9">
    <source>
        <dbReference type="Proteomes" id="UP000198925"/>
    </source>
</evidence>
<reference evidence="8 9" key="1">
    <citation type="submission" date="2016-10" db="EMBL/GenBank/DDBJ databases">
        <authorList>
            <person name="de Groot N.N."/>
        </authorList>
    </citation>
    <scope>NUCLEOTIDE SEQUENCE [LARGE SCALE GENOMIC DNA]</scope>
    <source>
        <strain evidence="8 9">CPCC 100156</strain>
    </source>
</reference>
<gene>
    <name evidence="8" type="ORF">SAMN04487779_1002289</name>
</gene>
<dbReference type="Gene3D" id="2.30.30.910">
    <property type="match status" value="1"/>
</dbReference>
<evidence type="ECO:0000313" key="8">
    <source>
        <dbReference type="EMBL" id="SDC75948.1"/>
    </source>
</evidence>
<feature type="compositionally biased region" description="Low complexity" evidence="6">
    <location>
        <begin position="7"/>
        <end position="23"/>
    </location>
</feature>
<keyword evidence="3 5" id="KW-1005">Bacterial flagellum biogenesis</keyword>
<feature type="domain" description="FlgD/Vpr Ig-like" evidence="7">
    <location>
        <begin position="105"/>
        <end position="178"/>
    </location>
</feature>
<keyword evidence="9" id="KW-1185">Reference proteome</keyword>
<evidence type="ECO:0000256" key="4">
    <source>
        <dbReference type="ARBA" id="ARBA00024746"/>
    </source>
</evidence>
<dbReference type="RefSeq" id="WP_176849426.1">
    <property type="nucleotide sequence ID" value="NZ_FMXZ01000004.1"/>
</dbReference>
<comment type="function">
    <text evidence="4 5">Required for flagellar hook formation. May act as a scaffolding protein.</text>
</comment>